<feature type="compositionally biased region" description="Low complexity" evidence="7">
    <location>
        <begin position="361"/>
        <end position="378"/>
    </location>
</feature>
<comment type="subcellular location">
    <subcellularLocation>
        <location evidence="1">Nucleus</location>
    </subcellularLocation>
</comment>
<name>A0A292PSC4_9PEZI</name>
<feature type="compositionally biased region" description="Pro residues" evidence="7">
    <location>
        <begin position="405"/>
        <end position="414"/>
    </location>
</feature>
<dbReference type="Pfam" id="PF18044">
    <property type="entry name" value="zf-CCCH_4"/>
    <property type="match status" value="1"/>
</dbReference>
<feature type="domain" description="C3H1-type" evidence="8">
    <location>
        <begin position="4"/>
        <end position="26"/>
    </location>
</feature>
<dbReference type="InterPro" id="IPR041367">
    <property type="entry name" value="Znf-CCCH_4"/>
</dbReference>
<feature type="compositionally biased region" description="Polar residues" evidence="7">
    <location>
        <begin position="467"/>
        <end position="497"/>
    </location>
</feature>
<dbReference type="InterPro" id="IPR000571">
    <property type="entry name" value="Znf_CCCH"/>
</dbReference>
<evidence type="ECO:0000256" key="6">
    <source>
        <dbReference type="PROSITE-ProRule" id="PRU00723"/>
    </source>
</evidence>
<dbReference type="EMBL" id="LN891048">
    <property type="protein sequence ID" value="CUS10436.1"/>
    <property type="molecule type" value="Genomic_DNA"/>
</dbReference>
<keyword evidence="10" id="KW-1185">Reference proteome</keyword>
<gene>
    <name evidence="9" type="ORF">GSTUAT00005517001</name>
</gene>
<evidence type="ECO:0000256" key="1">
    <source>
        <dbReference type="ARBA" id="ARBA00004123"/>
    </source>
</evidence>
<feature type="compositionally biased region" description="Low complexity" evidence="7">
    <location>
        <begin position="245"/>
        <end position="272"/>
    </location>
</feature>
<accession>A0A292PSC4</accession>
<feature type="compositionally biased region" description="Polar residues" evidence="7">
    <location>
        <begin position="380"/>
        <end position="392"/>
    </location>
</feature>
<protein>
    <recommendedName>
        <fullName evidence="8">C3H1-type domain-containing protein</fullName>
    </recommendedName>
</protein>
<feature type="compositionally biased region" description="Low complexity" evidence="7">
    <location>
        <begin position="174"/>
        <end position="184"/>
    </location>
</feature>
<dbReference type="GO" id="GO:0008270">
    <property type="term" value="F:zinc ion binding"/>
    <property type="evidence" value="ECO:0007669"/>
    <property type="project" value="UniProtKB-KW"/>
</dbReference>
<feature type="compositionally biased region" description="Polar residues" evidence="7">
    <location>
        <begin position="417"/>
        <end position="430"/>
    </location>
</feature>
<feature type="compositionally biased region" description="Basic and acidic residues" evidence="7">
    <location>
        <begin position="511"/>
        <end position="530"/>
    </location>
</feature>
<feature type="compositionally biased region" description="Low complexity" evidence="7">
    <location>
        <begin position="306"/>
        <end position="324"/>
    </location>
</feature>
<organism evidence="9 10">
    <name type="scientific">Tuber aestivum</name>
    <name type="common">summer truffle</name>
    <dbReference type="NCBI Taxonomy" id="59557"/>
    <lineage>
        <taxon>Eukaryota</taxon>
        <taxon>Fungi</taxon>
        <taxon>Dikarya</taxon>
        <taxon>Ascomycota</taxon>
        <taxon>Pezizomycotina</taxon>
        <taxon>Pezizomycetes</taxon>
        <taxon>Pezizales</taxon>
        <taxon>Tuberaceae</taxon>
        <taxon>Tuber</taxon>
    </lineage>
</organism>
<dbReference type="Gene3D" id="4.10.1000.10">
    <property type="entry name" value="Zinc finger, CCCH-type"/>
    <property type="match status" value="1"/>
</dbReference>
<evidence type="ECO:0000256" key="5">
    <source>
        <dbReference type="ARBA" id="ARBA00023242"/>
    </source>
</evidence>
<dbReference type="PROSITE" id="PS50103">
    <property type="entry name" value="ZF_C3H1"/>
    <property type="match status" value="1"/>
</dbReference>
<proteinExistence type="predicted"/>
<evidence type="ECO:0000256" key="7">
    <source>
        <dbReference type="SAM" id="MobiDB-lite"/>
    </source>
</evidence>
<dbReference type="PANTHER" id="PTHR46527">
    <property type="entry name" value="NUCLEOPORIN-LIKE PROTEIN 2"/>
    <property type="match status" value="1"/>
</dbReference>
<evidence type="ECO:0000256" key="4">
    <source>
        <dbReference type="ARBA" id="ARBA00022833"/>
    </source>
</evidence>
<dbReference type="InterPro" id="IPR051767">
    <property type="entry name" value="Nucleoporin_NUP42"/>
</dbReference>
<evidence type="ECO:0000259" key="8">
    <source>
        <dbReference type="PROSITE" id="PS50103"/>
    </source>
</evidence>
<keyword evidence="4 6" id="KW-0862">Zinc</keyword>
<dbReference type="SMART" id="SM00356">
    <property type="entry name" value="ZnF_C3H1"/>
    <property type="match status" value="1"/>
</dbReference>
<sequence>MSQVCRYYQRGHCKFGPNCNFLHPGATASASNTFGGARNDRSGRSSWEKDWFLFLQLNGWKPDQAMGLTKDSRFTIPSADTIRLDLTERPTWCLSSYAPSKDSPAQLIDGKDVSPEEARVMAYKLRTEGVPQAYEAEWNRLASDASSQIRNILDNIPGAIEFLKNAQGAPSRYSSQASSQQQASPFGDQNPQQGTGAGSAPAQTSSSSSPFGQVQQPQSASGFTSAFAAPTPFGARPTPAFGQSPFGQQVAQQTAQQPPAPAAPAFGQPTFGTPSQPQSAFGRPAFGQPTFGQPAFGQSSALGSQPSPFAAAASTPAPTPSSAFGQSSAQATPAFGQPTFGASGGPKPAFGQPAFGQSAFSQTQSPPSAATAPSPFAQVAGSSTATPFAQVTPTPPFGQPSQPQTTPPANPFGSPPRQGTANPFQQTQAAQTSPSPFSSTNPFQQGQQQATSTAFPQAAQGPAQAPTSSSFGQPTQPVNTFGSPAPQPSSFSTQNPFQRSQQGQTSSPSSQKHEVNPQLREQQKAKKWDDPVIEYTPEEQATFSAGSFVLGQVPTVAPSRNMCWG</sequence>
<dbReference type="AlphaFoldDB" id="A0A292PSC4"/>
<feature type="compositionally biased region" description="Polar residues" evidence="7">
    <location>
        <begin position="296"/>
        <end position="305"/>
    </location>
</feature>
<evidence type="ECO:0000313" key="9">
    <source>
        <dbReference type="EMBL" id="CUS10436.1"/>
    </source>
</evidence>
<evidence type="ECO:0000313" key="10">
    <source>
        <dbReference type="Proteomes" id="UP001412239"/>
    </source>
</evidence>
<dbReference type="GO" id="GO:0005634">
    <property type="term" value="C:nucleus"/>
    <property type="evidence" value="ECO:0007669"/>
    <property type="project" value="UniProtKB-SubCell"/>
</dbReference>
<evidence type="ECO:0000256" key="3">
    <source>
        <dbReference type="ARBA" id="ARBA00022771"/>
    </source>
</evidence>
<feature type="region of interest" description="Disordered" evidence="7">
    <location>
        <begin position="171"/>
        <end position="530"/>
    </location>
</feature>
<evidence type="ECO:0000256" key="2">
    <source>
        <dbReference type="ARBA" id="ARBA00022723"/>
    </source>
</evidence>
<feature type="compositionally biased region" description="Low complexity" evidence="7">
    <location>
        <begin position="191"/>
        <end position="219"/>
    </location>
</feature>
<feature type="zinc finger region" description="C3H1-type" evidence="6">
    <location>
        <begin position="4"/>
        <end position="26"/>
    </location>
</feature>
<reference evidence="9" key="1">
    <citation type="submission" date="2015-10" db="EMBL/GenBank/DDBJ databases">
        <authorList>
            <person name="Regsiter A."/>
            <person name="william w."/>
        </authorList>
    </citation>
    <scope>NUCLEOTIDE SEQUENCE</scope>
    <source>
        <strain evidence="9">Montdore</strain>
    </source>
</reference>
<feature type="compositionally biased region" description="Low complexity" evidence="7">
    <location>
        <begin position="431"/>
        <end position="445"/>
    </location>
</feature>
<keyword evidence="5" id="KW-0539">Nucleus</keyword>
<dbReference type="InterPro" id="IPR036855">
    <property type="entry name" value="Znf_CCCH_sf"/>
</dbReference>
<dbReference type="Proteomes" id="UP001412239">
    <property type="component" value="Unassembled WGS sequence"/>
</dbReference>
<dbReference type="PANTHER" id="PTHR46527:SF1">
    <property type="entry name" value="NUCLEOPORIN NUP42"/>
    <property type="match status" value="1"/>
</dbReference>
<keyword evidence="3 6" id="KW-0863">Zinc-finger</keyword>
<feature type="compositionally biased region" description="Low complexity" evidence="7">
    <location>
        <begin position="498"/>
        <end position="510"/>
    </location>
</feature>
<feature type="compositionally biased region" description="Low complexity" evidence="7">
    <location>
        <begin position="454"/>
        <end position="466"/>
    </location>
</feature>
<keyword evidence="2 6" id="KW-0479">Metal-binding</keyword>
<dbReference type="SUPFAM" id="SSF90229">
    <property type="entry name" value="CCCH zinc finger"/>
    <property type="match status" value="1"/>
</dbReference>